<dbReference type="NCBIfam" id="TIGR01972">
    <property type="entry name" value="NDH_I_M"/>
    <property type="match status" value="1"/>
</dbReference>
<evidence type="ECO:0000256" key="2">
    <source>
        <dbReference type="ARBA" id="ARBA00004141"/>
    </source>
</evidence>
<keyword evidence="7" id="KW-0520">NAD</keyword>
<keyword evidence="5 7" id="KW-1133">Transmembrane helix</keyword>
<feature type="transmembrane region" description="Helical" evidence="7">
    <location>
        <begin position="239"/>
        <end position="258"/>
    </location>
</feature>
<feature type="transmembrane region" description="Helical" evidence="7">
    <location>
        <begin position="110"/>
        <end position="129"/>
    </location>
</feature>
<dbReference type="PRINTS" id="PR01437">
    <property type="entry name" value="NUOXDRDTASE4"/>
</dbReference>
<keyword evidence="7" id="KW-0813">Transport</keyword>
<feature type="transmembrane region" description="Helical" evidence="7">
    <location>
        <begin position="270"/>
        <end position="289"/>
    </location>
</feature>
<gene>
    <name evidence="10" type="primary">URF 4</name>
</gene>
<geneLocation type="mitochondrion" evidence="10"/>
<comment type="subcellular location">
    <subcellularLocation>
        <location evidence="2">Membrane</location>
        <topology evidence="2">Multi-pass membrane protein</topology>
    </subcellularLocation>
    <subcellularLocation>
        <location evidence="7">Mitochondrion membrane</location>
        <topology evidence="7">Multi-pass membrane protein</topology>
    </subcellularLocation>
</comment>
<keyword evidence="7" id="KW-0249">Electron transport</keyword>
<feature type="chain" id="PRO_5004221380" description="NADH-ubiquinone oxidoreductase chain 4" evidence="8">
    <location>
        <begin position="19"/>
        <end position="488"/>
    </location>
</feature>
<dbReference type="PANTHER" id="PTHR43507">
    <property type="entry name" value="NADH-UBIQUINONE OXIDOREDUCTASE CHAIN 4"/>
    <property type="match status" value="1"/>
</dbReference>
<evidence type="ECO:0000256" key="4">
    <source>
        <dbReference type="ARBA" id="ARBA00022692"/>
    </source>
</evidence>
<keyword evidence="7" id="KW-0830">Ubiquinone</keyword>
<evidence type="ECO:0000256" key="3">
    <source>
        <dbReference type="ARBA" id="ARBA00009025"/>
    </source>
</evidence>
<dbReference type="GO" id="GO:0008137">
    <property type="term" value="F:NADH dehydrogenase (ubiquinone) activity"/>
    <property type="evidence" value="ECO:0007669"/>
    <property type="project" value="UniProtKB-UniRule"/>
</dbReference>
<dbReference type="InterPro" id="IPR010227">
    <property type="entry name" value="NADH_Q_OxRdtase_chainM/4"/>
</dbReference>
<keyword evidence="6 7" id="KW-0472">Membrane</keyword>
<keyword evidence="7" id="KW-0679">Respiratory chain</keyword>
<dbReference type="EC" id="7.1.1.2" evidence="7"/>
<keyword evidence="8" id="KW-0732">Signal</keyword>
<dbReference type="GO" id="GO:0031966">
    <property type="term" value="C:mitochondrial membrane"/>
    <property type="evidence" value="ECO:0007669"/>
    <property type="project" value="UniProtKB-SubCell"/>
</dbReference>
<feature type="transmembrane region" description="Helical" evidence="7">
    <location>
        <begin position="301"/>
        <end position="321"/>
    </location>
</feature>
<dbReference type="AlphaFoldDB" id="Q33793"/>
<dbReference type="GO" id="GO:0015990">
    <property type="term" value="P:electron transport coupled proton transport"/>
    <property type="evidence" value="ECO:0007669"/>
    <property type="project" value="TreeGrafter"/>
</dbReference>
<dbReference type="EMBL" id="V00650">
    <property type="protein sequence ID" value="CAA23995.1"/>
    <property type="molecule type" value="Genomic_DNA"/>
</dbReference>
<feature type="signal peptide" evidence="8">
    <location>
        <begin position="1"/>
        <end position="18"/>
    </location>
</feature>
<comment type="function">
    <text evidence="1">Core subunit of the mitochondrial membrane respiratory chain NADH dehydrogenase (Complex I) that is believed to belong to the minimal assembly required for catalysis. Complex I functions in the transfer of electrons from NADH to the respiratory chain. The immediate electron acceptor for the enzyme is believed to be ubiquinone.</text>
</comment>
<feature type="transmembrane region" description="Helical" evidence="7">
    <location>
        <begin position="134"/>
        <end position="154"/>
    </location>
</feature>
<dbReference type="Pfam" id="PF00361">
    <property type="entry name" value="Proton_antipo_M"/>
    <property type="match status" value="1"/>
</dbReference>
<feature type="transmembrane region" description="Helical" evidence="7">
    <location>
        <begin position="166"/>
        <end position="189"/>
    </location>
</feature>
<feature type="transmembrane region" description="Helical" evidence="7">
    <location>
        <begin position="75"/>
        <end position="98"/>
    </location>
</feature>
<evidence type="ECO:0000256" key="1">
    <source>
        <dbReference type="ARBA" id="ARBA00003257"/>
    </source>
</evidence>
<name>Q33793_EMEND</name>
<dbReference type="GO" id="GO:0048039">
    <property type="term" value="F:ubiquinone binding"/>
    <property type="evidence" value="ECO:0007669"/>
    <property type="project" value="TreeGrafter"/>
</dbReference>
<evidence type="ECO:0000256" key="7">
    <source>
        <dbReference type="RuleBase" id="RU003297"/>
    </source>
</evidence>
<dbReference type="InterPro" id="IPR003918">
    <property type="entry name" value="NADH_UbQ_OxRdtase"/>
</dbReference>
<evidence type="ECO:0000256" key="6">
    <source>
        <dbReference type="ARBA" id="ARBA00023136"/>
    </source>
</evidence>
<evidence type="ECO:0000256" key="8">
    <source>
        <dbReference type="SAM" id="SignalP"/>
    </source>
</evidence>
<reference evidence="10" key="1">
    <citation type="journal article" date="1983" name="EMBO J.">
        <title>The mitochondnal genome of Aspergillus nidulans contains reading frames homologous to the human URFs 1 and 4.</title>
        <authorList>
            <person name="Brown T.A."/>
            <person name="Davies R.W."/>
            <person name="Ray J.A."/>
            <person name="Waring R.B."/>
            <person name="Scazzocchio C."/>
        </authorList>
    </citation>
    <scope>NUCLEOTIDE SEQUENCE</scope>
</reference>
<dbReference type="InterPro" id="IPR001750">
    <property type="entry name" value="ND/Mrp_TM"/>
</dbReference>
<comment type="function">
    <text evidence="7">Core subunit of the mitochondrial membrane respiratory chain NADH dehydrogenase (Complex I) which catalyzes electron transfer from NADH through the respiratory chain, using ubiquinone as an electron acceptor. Essential for the catalytic activity and assembly of complex I.</text>
</comment>
<feature type="transmembrane region" description="Helical" evidence="7">
    <location>
        <begin position="452"/>
        <end position="473"/>
    </location>
</feature>
<keyword evidence="4 7" id="KW-0812">Transmembrane</keyword>
<evidence type="ECO:0000313" key="10">
    <source>
        <dbReference type="EMBL" id="CAA23995.1"/>
    </source>
</evidence>
<feature type="transmembrane region" description="Helical" evidence="7">
    <location>
        <begin position="34"/>
        <end position="54"/>
    </location>
</feature>
<feature type="transmembrane region" description="Helical" evidence="7">
    <location>
        <begin position="405"/>
        <end position="432"/>
    </location>
</feature>
<dbReference type="GO" id="GO:0003954">
    <property type="term" value="F:NADH dehydrogenase activity"/>
    <property type="evidence" value="ECO:0007669"/>
    <property type="project" value="TreeGrafter"/>
</dbReference>
<feature type="transmembrane region" description="Helical" evidence="7">
    <location>
        <begin position="370"/>
        <end position="393"/>
    </location>
</feature>
<organism evidence="10">
    <name type="scientific">Emericella nidulans</name>
    <name type="common">Aspergillus nidulans</name>
    <dbReference type="NCBI Taxonomy" id="162425"/>
    <lineage>
        <taxon>Eukaryota</taxon>
        <taxon>Fungi</taxon>
        <taxon>Dikarya</taxon>
        <taxon>Ascomycota</taxon>
        <taxon>Pezizomycotina</taxon>
        <taxon>Eurotiomycetes</taxon>
        <taxon>Eurotiomycetidae</taxon>
        <taxon>Eurotiales</taxon>
        <taxon>Aspergillaceae</taxon>
        <taxon>Aspergillus</taxon>
        <taxon>Aspergillus subgen. Nidulantes</taxon>
    </lineage>
</organism>
<feature type="transmembrane region" description="Helical" evidence="7">
    <location>
        <begin position="201"/>
        <end position="219"/>
    </location>
</feature>
<proteinExistence type="inferred from homology"/>
<feature type="domain" description="NADH:quinone oxidoreductase/Mrp antiporter transmembrane" evidence="9">
    <location>
        <begin position="132"/>
        <end position="418"/>
    </location>
</feature>
<comment type="catalytic activity">
    <reaction evidence="7">
        <text>a ubiquinone + NADH + 5 H(+)(in) = a ubiquinol + NAD(+) + 4 H(+)(out)</text>
        <dbReference type="Rhea" id="RHEA:29091"/>
        <dbReference type="Rhea" id="RHEA-COMP:9565"/>
        <dbReference type="Rhea" id="RHEA-COMP:9566"/>
        <dbReference type="ChEBI" id="CHEBI:15378"/>
        <dbReference type="ChEBI" id="CHEBI:16389"/>
        <dbReference type="ChEBI" id="CHEBI:17976"/>
        <dbReference type="ChEBI" id="CHEBI:57540"/>
        <dbReference type="ChEBI" id="CHEBI:57945"/>
        <dbReference type="EC" id="7.1.1.2"/>
    </reaction>
</comment>
<dbReference type="PANTHER" id="PTHR43507:SF1">
    <property type="entry name" value="NADH-UBIQUINONE OXIDOREDUCTASE CHAIN 4"/>
    <property type="match status" value="1"/>
</dbReference>
<accession>Q33793</accession>
<keyword evidence="7 10" id="KW-0496">Mitochondrion</keyword>
<dbReference type="GO" id="GO:0042773">
    <property type="term" value="P:ATP synthesis coupled electron transport"/>
    <property type="evidence" value="ECO:0007669"/>
    <property type="project" value="InterPro"/>
</dbReference>
<evidence type="ECO:0000259" key="9">
    <source>
        <dbReference type="Pfam" id="PF00361"/>
    </source>
</evidence>
<feature type="transmembrane region" description="Helical" evidence="7">
    <location>
        <begin position="328"/>
        <end position="350"/>
    </location>
</feature>
<evidence type="ECO:0000256" key="5">
    <source>
        <dbReference type="ARBA" id="ARBA00022989"/>
    </source>
</evidence>
<protein>
    <recommendedName>
        <fullName evidence="7">NADH-ubiquinone oxidoreductase chain 4</fullName>
        <ecNumber evidence="7">7.1.1.2</ecNumber>
    </recommendedName>
</protein>
<sequence length="488" mass="54667">MSLLLLITTLIGLHLVTLQGNYGLSIINNVKIKSIALLTTIINLIISLVMFILFDFSSKQYQFIEEHYEINHFDIYLGVDGLSIYFVLLTTIIMPIAILSNWNSIESKNVLSFIVIMLLLETLLLAVFLVLDILLFYIFFESILPPLFLLIGLFGSSNKVRASFYLFLYTLLGSLFMLLSIIAITSIMGTSDFDALTKANFNYITQIFLFYGIFIAFRVKTPVMFLNTWLLKAHVESPLSGSIILAGIVLKLSLYGIFRLILPLLPKASINYTYIIYVIGVITILYASFSTLRTIDIKELIAYSSVSHAAVYLIGAFSNTIQGIEGSIALGLAHGFVSSGLFICAGGILYDRSNDRLITYYRGMAQIMPIFSVLFFILALGNSGTPLTLNFIGEFMSLYGVFERMPILGVLASTSIVFSAAYTIFMYNRIVFGGSYSIYFRENIGDVTRREFIMLLVFVILTVLFGIYPAPILDGLHYSVSYLIYNIN</sequence>
<comment type="similarity">
    <text evidence="3 7">Belongs to the complex I subunit 4 family.</text>
</comment>